<dbReference type="PANTHER" id="PTHR18968:SF13">
    <property type="entry name" value="ACETOLACTATE SYNTHASE CATALYTIC SUBUNIT, MITOCHONDRIAL"/>
    <property type="match status" value="1"/>
</dbReference>
<dbReference type="GO" id="GO:0009097">
    <property type="term" value="P:isoleucine biosynthetic process"/>
    <property type="evidence" value="ECO:0007669"/>
    <property type="project" value="TreeGrafter"/>
</dbReference>
<dbReference type="InterPro" id="IPR029035">
    <property type="entry name" value="DHS-like_NAD/FAD-binding_dom"/>
</dbReference>
<dbReference type="GO" id="GO:0003984">
    <property type="term" value="F:acetolactate synthase activity"/>
    <property type="evidence" value="ECO:0007669"/>
    <property type="project" value="TreeGrafter"/>
</dbReference>
<dbReference type="PANTHER" id="PTHR18968">
    <property type="entry name" value="THIAMINE PYROPHOSPHATE ENZYMES"/>
    <property type="match status" value="1"/>
</dbReference>
<dbReference type="Gene3D" id="3.40.50.1220">
    <property type="entry name" value="TPP-binding domain"/>
    <property type="match status" value="1"/>
</dbReference>
<name>A0A964T4Q9_9HYPH</name>
<reference evidence="4" key="1">
    <citation type="submission" date="2019-03" db="EMBL/GenBank/DDBJ databases">
        <title>Afifella sp. nov., isolated from activated sludge.</title>
        <authorList>
            <person name="Li Q."/>
            <person name="Liu Y."/>
        </authorList>
    </citation>
    <scope>NUCLEOTIDE SEQUENCE</scope>
    <source>
        <strain evidence="4">L72</strain>
    </source>
</reference>
<dbReference type="GO" id="GO:0030976">
    <property type="term" value="F:thiamine pyrophosphate binding"/>
    <property type="evidence" value="ECO:0007669"/>
    <property type="project" value="InterPro"/>
</dbReference>
<evidence type="ECO:0000259" key="3">
    <source>
        <dbReference type="Pfam" id="PF02776"/>
    </source>
</evidence>
<dbReference type="GO" id="GO:0050660">
    <property type="term" value="F:flavin adenine dinucleotide binding"/>
    <property type="evidence" value="ECO:0007669"/>
    <property type="project" value="TreeGrafter"/>
</dbReference>
<dbReference type="SUPFAM" id="SSF52518">
    <property type="entry name" value="Thiamin diphosphate-binding fold (THDP-binding)"/>
    <property type="match status" value="1"/>
</dbReference>
<dbReference type="GO" id="GO:0000287">
    <property type="term" value="F:magnesium ion binding"/>
    <property type="evidence" value="ECO:0007669"/>
    <property type="project" value="InterPro"/>
</dbReference>
<dbReference type="GO" id="GO:0005948">
    <property type="term" value="C:acetolactate synthase complex"/>
    <property type="evidence" value="ECO:0007669"/>
    <property type="project" value="TreeGrafter"/>
</dbReference>
<evidence type="ECO:0000313" key="4">
    <source>
        <dbReference type="EMBL" id="MYZ48473.1"/>
    </source>
</evidence>
<feature type="domain" description="Thiamine pyrophosphate enzyme central" evidence="2">
    <location>
        <begin position="215"/>
        <end position="329"/>
    </location>
</feature>
<dbReference type="Pfam" id="PF00205">
    <property type="entry name" value="TPP_enzyme_M"/>
    <property type="match status" value="1"/>
</dbReference>
<evidence type="ECO:0000313" key="5">
    <source>
        <dbReference type="Proteomes" id="UP000773614"/>
    </source>
</evidence>
<organism evidence="4 5">
    <name type="scientific">Propylenella binzhouense</name>
    <dbReference type="NCBI Taxonomy" id="2555902"/>
    <lineage>
        <taxon>Bacteria</taxon>
        <taxon>Pseudomonadati</taxon>
        <taxon>Pseudomonadota</taxon>
        <taxon>Alphaproteobacteria</taxon>
        <taxon>Hyphomicrobiales</taxon>
        <taxon>Propylenellaceae</taxon>
        <taxon>Propylenella</taxon>
    </lineage>
</organism>
<keyword evidence="5" id="KW-1185">Reference proteome</keyword>
<proteinExistence type="inferred from homology"/>
<feature type="domain" description="Thiamine pyrophosphate enzyme N-terminal TPP-binding" evidence="3">
    <location>
        <begin position="19"/>
        <end position="123"/>
    </location>
</feature>
<dbReference type="CDD" id="cd07035">
    <property type="entry name" value="TPP_PYR_POX_like"/>
    <property type="match status" value="1"/>
</dbReference>
<dbReference type="InterPro" id="IPR012000">
    <property type="entry name" value="Thiamin_PyroP_enz_cen_dom"/>
</dbReference>
<dbReference type="InterPro" id="IPR012001">
    <property type="entry name" value="Thiamin_PyroP_enz_TPP-bd_dom"/>
</dbReference>
<protein>
    <submittedName>
        <fullName evidence="4">Thiamine pyrophosphate-binding protein</fullName>
    </submittedName>
</protein>
<dbReference type="AlphaFoldDB" id="A0A964T4Q9"/>
<dbReference type="SUPFAM" id="SSF52467">
    <property type="entry name" value="DHS-like NAD/FAD-binding domain"/>
    <property type="match status" value="1"/>
</dbReference>
<dbReference type="RefSeq" id="WP_246206363.1">
    <property type="nucleotide sequence ID" value="NZ_SPKJ01000038.1"/>
</dbReference>
<evidence type="ECO:0000259" key="2">
    <source>
        <dbReference type="Pfam" id="PF00205"/>
    </source>
</evidence>
<dbReference type="Pfam" id="PF02776">
    <property type="entry name" value="TPP_enzyme_N"/>
    <property type="match status" value="1"/>
</dbReference>
<comment type="caution">
    <text evidence="4">The sequence shown here is derived from an EMBL/GenBank/DDBJ whole genome shotgun (WGS) entry which is preliminary data.</text>
</comment>
<dbReference type="Proteomes" id="UP000773614">
    <property type="component" value="Unassembled WGS sequence"/>
</dbReference>
<evidence type="ECO:0000256" key="1">
    <source>
        <dbReference type="ARBA" id="ARBA00007812"/>
    </source>
</evidence>
<dbReference type="GO" id="GO:0009099">
    <property type="term" value="P:L-valine biosynthetic process"/>
    <property type="evidence" value="ECO:0007669"/>
    <property type="project" value="TreeGrafter"/>
</dbReference>
<feature type="non-terminal residue" evidence="4">
    <location>
        <position position="383"/>
    </location>
</feature>
<comment type="similarity">
    <text evidence="1">Belongs to the TPP enzyme family.</text>
</comment>
<dbReference type="InterPro" id="IPR045229">
    <property type="entry name" value="TPP_enz"/>
</dbReference>
<dbReference type="EMBL" id="SPKJ01000038">
    <property type="protein sequence ID" value="MYZ48473.1"/>
    <property type="molecule type" value="Genomic_DNA"/>
</dbReference>
<accession>A0A964T4Q9</accession>
<dbReference type="InterPro" id="IPR029061">
    <property type="entry name" value="THDP-binding"/>
</dbReference>
<gene>
    <name evidence="4" type="ORF">E4O86_12210</name>
</gene>
<dbReference type="Gene3D" id="3.40.50.970">
    <property type="match status" value="1"/>
</dbReference>
<sequence length="383" mass="41965">MKKNEIPFAPNSPVELAWGSDVAAAMIRHVGVEYVALNPGASYRGFHDSMVNYLGNEAPKMLLCLHEDHVVSIAHGYAKVTDRAMGAVLHSNVGLMHGLMGIFNAYCDRMPMIVVGATGPVAADLRRPWIDWIHTAKDQGALLRDYTKWDDEPRSAGALVEAFLRGAQLTHMEPRAPVYICLDAGLQEERLAKPVTLPPARYQPAPPPSADAATVARVADLLLGAERPLILFGRGSRAQEDWDRRVRLAERLDTPVMTSLRERAVFPTTHPLHAFPPSYWLNADARAALGEADVILSLDWVDLNGTFQQIRRKTAEVGATVVHVSLDSQLHRGWSMDYFGLPPVDVPVLASADRFVAQLLEAVDARIAAGARPVARPARAPRP</sequence>